<evidence type="ECO:0000259" key="3">
    <source>
        <dbReference type="Pfam" id="PF22734"/>
    </source>
</evidence>
<comment type="caution">
    <text evidence="4">The sequence shown here is derived from an EMBL/GenBank/DDBJ whole genome shotgun (WGS) entry which is preliminary data.</text>
</comment>
<evidence type="ECO:0000256" key="1">
    <source>
        <dbReference type="ARBA" id="ARBA00022549"/>
    </source>
</evidence>
<protein>
    <submittedName>
        <fullName evidence="4">HEAT repeat domain-containing protein</fullName>
    </submittedName>
</protein>
<dbReference type="InterPro" id="IPR004155">
    <property type="entry name" value="PBS_lyase_HEAT"/>
</dbReference>
<dbReference type="EMBL" id="JADEXQ010000042">
    <property type="protein sequence ID" value="MBE9030705.1"/>
    <property type="molecule type" value="Genomic_DNA"/>
</dbReference>
<reference evidence="4" key="1">
    <citation type="submission" date="2020-10" db="EMBL/GenBank/DDBJ databases">
        <authorList>
            <person name="Castelo-Branco R."/>
            <person name="Eusebio N."/>
            <person name="Adriana R."/>
            <person name="Vieira A."/>
            <person name="Brugerolle De Fraissinette N."/>
            <person name="Rezende De Castro R."/>
            <person name="Schneider M.P."/>
            <person name="Vasconcelos V."/>
            <person name="Leao P.N."/>
        </authorList>
    </citation>
    <scope>NUCLEOTIDE SEQUENCE</scope>
    <source>
        <strain evidence="4">LEGE 11480</strain>
    </source>
</reference>
<dbReference type="Pfam" id="PF22734">
    <property type="entry name" value="NNH2"/>
    <property type="match status" value="1"/>
</dbReference>
<evidence type="ECO:0000313" key="5">
    <source>
        <dbReference type="Proteomes" id="UP000625316"/>
    </source>
</evidence>
<dbReference type="Gene3D" id="3.40.50.300">
    <property type="entry name" value="P-loop containing nucleotide triphosphate hydrolases"/>
    <property type="match status" value="1"/>
</dbReference>
<sequence>MLDWMAIAAVAGKALLGTVVGKGAGALIGPAKTKLFPGELEKAIAAGLQAAYAEDERLPREEHVFLNCDDKQQRDCLGRVMQAPALLKELKKPLEGVGKLDVACLVEVLKQERASSGLDLVEASFERWLTCFAETYFSQTSAAIEFQVTKQRYLDALASRVDDVKFIGIAVPGEEVEKQEQLAQIFVMPNVREEKASLSRGLDSSSLEMRLRDRKTGEILEAITKPTDLNSLQFELGESRQAQLLENQRSWAMRDRSDKVLSAQKVLSGTKNKAVLLGAPGSGKTTLASYFALMLCGTGDQYQPNEIGLKPDDDWLPVVIRIRDWVQDWEKNSAKGVLEYLRWYVEQNLSVKKLPPDFFEHWLDRGKALILLDGLDEAVNDKQRRDVVERIETFLAQYGANPAIVTSRPAGYRWDFFDQDEFPHYTLEPFDDQQVETFIDHWYDSREPDASKATRKKSDLRKALAANDRVKLLAKNPLLLTIITLIHRYRAELPRQRYQLYEWAVETLLTSWDSNKDIRLYEVLEYLKRDNLLYVLKKLAYWIHTQGSTRDQEGGTLIDKDELLRKLSQEIHTLKPCEFHEAKEEAKRFVDFIQKRTGLLNEQGYERYAFVHKTFQEYLTAEEIYDRFEEGEDEVILEHIAAHLHDQHWREVLLLLVSKLKKKRAAKAVRQVYRVASEHETYLRRDLLFAGWCLTEDPQGLKGADAELVDGILDGLVRLEVGDSDRLGYKVCGEAAKILHRLGETEVEADTWQRLSDRANDIDRSRLLSFQASLGQEEEAITILLALLKDDDSDVRSRAASSLVQLGNGSESVVGGLLALLKDDDSDVRYCAASSLGQLGNGSELVVGGLLALLKDDDWNVRSRAAESLGQLGNGSESVVGGLLALLKDDNWNVRSRAASSLVQLGNGSESVVGSLLALLKDDDSDVRYCAASSLGQLGNGSESVVGSLLA</sequence>
<dbReference type="InterPro" id="IPR016024">
    <property type="entry name" value="ARM-type_fold"/>
</dbReference>
<dbReference type="PANTHER" id="PTHR12697:SF5">
    <property type="entry name" value="DEOXYHYPUSINE HYDROXYLASE"/>
    <property type="match status" value="1"/>
</dbReference>
<accession>A0A928VLU9</accession>
<keyword evidence="1" id="KW-0042">Antenna complex</keyword>
<dbReference type="AlphaFoldDB" id="A0A928VLU9"/>
<dbReference type="GO" id="GO:0030089">
    <property type="term" value="C:phycobilisome"/>
    <property type="evidence" value="ECO:0007669"/>
    <property type="project" value="UniProtKB-KW"/>
</dbReference>
<keyword evidence="2" id="KW-0605">Phycobilisome</keyword>
<dbReference type="InterPro" id="IPR011989">
    <property type="entry name" value="ARM-like"/>
</dbReference>
<dbReference type="RefSeq" id="WP_264325535.1">
    <property type="nucleotide sequence ID" value="NZ_JADEXQ010000042.1"/>
</dbReference>
<proteinExistence type="predicted"/>
<feature type="domain" description="NACHT N-terminal Helical" evidence="3">
    <location>
        <begin position="19"/>
        <end position="170"/>
    </location>
</feature>
<keyword evidence="5" id="KW-1185">Reference proteome</keyword>
<dbReference type="Proteomes" id="UP000625316">
    <property type="component" value="Unassembled WGS sequence"/>
</dbReference>
<dbReference type="InterPro" id="IPR027417">
    <property type="entry name" value="P-loop_NTPase"/>
</dbReference>
<dbReference type="PANTHER" id="PTHR12697">
    <property type="entry name" value="PBS LYASE HEAT-LIKE PROTEIN"/>
    <property type="match status" value="1"/>
</dbReference>
<feature type="non-terminal residue" evidence="4">
    <location>
        <position position="951"/>
    </location>
</feature>
<dbReference type="SUPFAM" id="SSF48371">
    <property type="entry name" value="ARM repeat"/>
    <property type="match status" value="1"/>
</dbReference>
<name>A0A928VLU9_9CYAN</name>
<evidence type="ECO:0000313" key="4">
    <source>
        <dbReference type="EMBL" id="MBE9030705.1"/>
    </source>
</evidence>
<dbReference type="Pfam" id="PF13646">
    <property type="entry name" value="HEAT_2"/>
    <property type="match status" value="2"/>
</dbReference>
<organism evidence="4 5">
    <name type="scientific">Romeriopsis navalis LEGE 11480</name>
    <dbReference type="NCBI Taxonomy" id="2777977"/>
    <lineage>
        <taxon>Bacteria</taxon>
        <taxon>Bacillati</taxon>
        <taxon>Cyanobacteriota</taxon>
        <taxon>Cyanophyceae</taxon>
        <taxon>Leptolyngbyales</taxon>
        <taxon>Leptolyngbyaceae</taxon>
        <taxon>Romeriopsis</taxon>
        <taxon>Romeriopsis navalis</taxon>
    </lineage>
</organism>
<dbReference type="SMART" id="SM00567">
    <property type="entry name" value="EZ_HEAT"/>
    <property type="match status" value="5"/>
</dbReference>
<gene>
    <name evidence="4" type="ORF">IQ266_13290</name>
</gene>
<dbReference type="GO" id="GO:0016491">
    <property type="term" value="F:oxidoreductase activity"/>
    <property type="evidence" value="ECO:0007669"/>
    <property type="project" value="TreeGrafter"/>
</dbReference>
<dbReference type="InterPro" id="IPR054569">
    <property type="entry name" value="NNH2"/>
</dbReference>
<evidence type="ECO:0000256" key="2">
    <source>
        <dbReference type="ARBA" id="ARBA00022738"/>
    </source>
</evidence>
<dbReference type="SUPFAM" id="SSF52540">
    <property type="entry name" value="P-loop containing nucleoside triphosphate hydrolases"/>
    <property type="match status" value="1"/>
</dbReference>
<dbReference type="Gene3D" id="1.25.10.10">
    <property type="entry name" value="Leucine-rich Repeat Variant"/>
    <property type="match status" value="2"/>
</dbReference>